<feature type="compositionally biased region" description="Low complexity" evidence="4">
    <location>
        <begin position="2195"/>
        <end position="2208"/>
    </location>
</feature>
<protein>
    <submittedName>
        <fullName evidence="5">Adenomatous polyposis coli protein 2</fullName>
    </submittedName>
</protein>
<accession>W6UGL2</accession>
<feature type="compositionally biased region" description="Polar residues" evidence="4">
    <location>
        <begin position="1869"/>
        <end position="1882"/>
    </location>
</feature>
<evidence type="ECO:0000313" key="6">
    <source>
        <dbReference type="Proteomes" id="UP000019149"/>
    </source>
</evidence>
<feature type="compositionally biased region" description="Polar residues" evidence="4">
    <location>
        <begin position="2012"/>
        <end position="2024"/>
    </location>
</feature>
<dbReference type="Pfam" id="PF05924">
    <property type="entry name" value="SAMP"/>
    <property type="match status" value="1"/>
</dbReference>
<dbReference type="STRING" id="6210.W6UGL2"/>
<feature type="region of interest" description="Disordered" evidence="4">
    <location>
        <begin position="368"/>
        <end position="438"/>
    </location>
</feature>
<dbReference type="Pfam" id="PF05923">
    <property type="entry name" value="APC_r"/>
    <property type="match status" value="1"/>
</dbReference>
<feature type="compositionally biased region" description="Low complexity" evidence="4">
    <location>
        <begin position="2038"/>
        <end position="2059"/>
    </location>
</feature>
<evidence type="ECO:0000256" key="1">
    <source>
        <dbReference type="ARBA" id="ARBA00009051"/>
    </source>
</evidence>
<feature type="compositionally biased region" description="Polar residues" evidence="4">
    <location>
        <begin position="1928"/>
        <end position="1974"/>
    </location>
</feature>
<dbReference type="GO" id="GO:0005881">
    <property type="term" value="C:cytoplasmic microtubule"/>
    <property type="evidence" value="ECO:0007669"/>
    <property type="project" value="TreeGrafter"/>
</dbReference>
<dbReference type="SMART" id="SM00185">
    <property type="entry name" value="ARM"/>
    <property type="match status" value="5"/>
</dbReference>
<feature type="region of interest" description="Disordered" evidence="4">
    <location>
        <begin position="1834"/>
        <end position="2208"/>
    </location>
</feature>
<comment type="caution">
    <text evidence="5">The sequence shown here is derived from an EMBL/GenBank/DDBJ whole genome shotgun (WGS) entry which is preliminary data.</text>
</comment>
<feature type="compositionally biased region" description="Polar residues" evidence="4">
    <location>
        <begin position="112"/>
        <end position="137"/>
    </location>
</feature>
<dbReference type="GO" id="GO:0008013">
    <property type="term" value="F:beta-catenin binding"/>
    <property type="evidence" value="ECO:0007669"/>
    <property type="project" value="InterPro"/>
</dbReference>
<gene>
    <name evidence="5" type="ORF">EGR_05086</name>
</gene>
<feature type="compositionally biased region" description="Pro residues" evidence="4">
    <location>
        <begin position="235"/>
        <end position="245"/>
    </location>
</feature>
<dbReference type="InterPro" id="IPR009223">
    <property type="entry name" value="APC_rpt"/>
</dbReference>
<dbReference type="EMBL" id="APAU02000035">
    <property type="protein sequence ID" value="EUB60088.1"/>
    <property type="molecule type" value="Genomic_DNA"/>
</dbReference>
<feature type="region of interest" description="Disordered" evidence="4">
    <location>
        <begin position="946"/>
        <end position="982"/>
    </location>
</feature>
<feature type="compositionally biased region" description="Low complexity" evidence="4">
    <location>
        <begin position="2141"/>
        <end position="2178"/>
    </location>
</feature>
<feature type="compositionally biased region" description="Low complexity" evidence="4">
    <location>
        <begin position="380"/>
        <end position="395"/>
    </location>
</feature>
<dbReference type="KEGG" id="egl:EGR_05086"/>
<dbReference type="GO" id="GO:0008017">
    <property type="term" value="F:microtubule binding"/>
    <property type="evidence" value="ECO:0007669"/>
    <property type="project" value="TreeGrafter"/>
</dbReference>
<dbReference type="PANTHER" id="PTHR12607:SF12">
    <property type="entry name" value="APC-LIKE, ISOFORM A-RELATED"/>
    <property type="match status" value="1"/>
</dbReference>
<evidence type="ECO:0000256" key="2">
    <source>
        <dbReference type="ARBA" id="ARBA00022687"/>
    </source>
</evidence>
<feature type="compositionally biased region" description="Basic and acidic residues" evidence="4">
    <location>
        <begin position="2070"/>
        <end position="2086"/>
    </location>
</feature>
<dbReference type="InterPro" id="IPR009224">
    <property type="entry name" value="SAMP"/>
</dbReference>
<feature type="compositionally biased region" description="Polar residues" evidence="4">
    <location>
        <begin position="1983"/>
        <end position="1994"/>
    </location>
</feature>
<dbReference type="InterPro" id="IPR011989">
    <property type="entry name" value="ARM-like"/>
</dbReference>
<feature type="compositionally biased region" description="Acidic residues" evidence="4">
    <location>
        <begin position="396"/>
        <end position="412"/>
    </location>
</feature>
<dbReference type="Proteomes" id="UP000019149">
    <property type="component" value="Unassembled WGS sequence"/>
</dbReference>
<dbReference type="SUPFAM" id="SSF48371">
    <property type="entry name" value="ARM repeat"/>
    <property type="match status" value="1"/>
</dbReference>
<name>W6UGL2_ECHGR</name>
<dbReference type="GO" id="GO:0045295">
    <property type="term" value="F:gamma-catenin binding"/>
    <property type="evidence" value="ECO:0007669"/>
    <property type="project" value="TreeGrafter"/>
</dbReference>
<feature type="compositionally biased region" description="Polar residues" evidence="4">
    <location>
        <begin position="2094"/>
        <end position="2111"/>
    </location>
</feature>
<dbReference type="OrthoDB" id="5918429at2759"/>
<feature type="region of interest" description="Disordered" evidence="4">
    <location>
        <begin position="1"/>
        <end position="248"/>
    </location>
</feature>
<dbReference type="InterPro" id="IPR026818">
    <property type="entry name" value="Apc_fam"/>
</dbReference>
<dbReference type="InterPro" id="IPR016024">
    <property type="entry name" value="ARM-type_fold"/>
</dbReference>
<feature type="region of interest" description="Disordered" evidence="4">
    <location>
        <begin position="1004"/>
        <end position="1128"/>
    </location>
</feature>
<feature type="region of interest" description="Disordered" evidence="4">
    <location>
        <begin position="1771"/>
        <end position="1819"/>
    </location>
</feature>
<feature type="region of interest" description="Disordered" evidence="4">
    <location>
        <begin position="1483"/>
        <end position="1530"/>
    </location>
</feature>
<feature type="compositionally biased region" description="Polar residues" evidence="4">
    <location>
        <begin position="37"/>
        <end position="53"/>
    </location>
</feature>
<feature type="compositionally biased region" description="Acidic residues" evidence="4">
    <location>
        <begin position="1004"/>
        <end position="1036"/>
    </location>
</feature>
<feature type="compositionally biased region" description="Low complexity" evidence="4">
    <location>
        <begin position="1521"/>
        <end position="1530"/>
    </location>
</feature>
<evidence type="ECO:0000313" key="5">
    <source>
        <dbReference type="EMBL" id="EUB60088.1"/>
    </source>
</evidence>
<proteinExistence type="inferred from homology"/>
<dbReference type="OMA" id="RTMNIGD"/>
<dbReference type="PANTHER" id="PTHR12607">
    <property type="entry name" value="ADENOMATOUS POLYPOSIS COLI PROTEIN FAMILY"/>
    <property type="match status" value="1"/>
</dbReference>
<dbReference type="GO" id="GO:0007389">
    <property type="term" value="P:pattern specification process"/>
    <property type="evidence" value="ECO:0007669"/>
    <property type="project" value="TreeGrafter"/>
</dbReference>
<keyword evidence="2" id="KW-0879">Wnt signaling pathway</keyword>
<feature type="region of interest" description="Disordered" evidence="4">
    <location>
        <begin position="1596"/>
        <end position="1628"/>
    </location>
</feature>
<dbReference type="CTD" id="36340801"/>
<dbReference type="GeneID" id="36340801"/>
<dbReference type="GO" id="GO:0016055">
    <property type="term" value="P:Wnt signaling pathway"/>
    <property type="evidence" value="ECO:0007669"/>
    <property type="project" value="UniProtKB-KW"/>
</dbReference>
<dbReference type="GO" id="GO:0001708">
    <property type="term" value="P:cell fate specification"/>
    <property type="evidence" value="ECO:0007669"/>
    <property type="project" value="TreeGrafter"/>
</dbReference>
<feature type="compositionally biased region" description="Low complexity" evidence="4">
    <location>
        <begin position="419"/>
        <end position="438"/>
    </location>
</feature>
<feature type="compositionally biased region" description="Low complexity" evidence="4">
    <location>
        <begin position="2000"/>
        <end position="2011"/>
    </location>
</feature>
<evidence type="ECO:0000256" key="3">
    <source>
        <dbReference type="ARBA" id="ARBA00023054"/>
    </source>
</evidence>
<comment type="similarity">
    <text evidence="1">Belongs to the adenomatous polyposis coli (APC) family.</text>
</comment>
<sequence>MVEIPYSSRGPAAQFWRSIDSASGGPGVSNRRVTLMAATTSTVAGDATAMSSPGPTPTTPISHRQSPAARSAPVSPAPPPPLPPPPSFPPTRQQPHQPHSIMHFPHQPGSVALNTTHSMTPDLQSRSSPQTFHQESLSGMGPRQGSLPRSDRSSNSSADEFAPPSLPPRRNPPPPPPRSGSGLCTSQPLSPQQPPHHQPQQQHHNQCLSPDQRRYSAAAVAARQRPSPPQRASVQPPPPPPPPPEVVSESVDLEVTNGLLRLLFARFAGTAAPSAGIGTSVSAAEGGAPDLRRVVAHLVRIAHTEIYIQPPSLQTPQRCLEASVGPSGGLLEKMEASIYEQAPPSSASHLHSGRVFGTDTGVVNTVTKVQKGNNQNDETASISSSSSASSDSASSSDEEEDEADVEGADCDLYEGVGGNASSHGAGAPSSTASTPLSAPKAVSPAIANASVSQQANSSTLLTVAELHALPQNTTIKCLKASAMQALITLVSAYHLDPALRRRDLDIAQLLARIQVYTMTQSERVVAARGAAVAGAEGRLSPDDGQRAAPTHVPVPEVAALVRLSFHPNHRQAICDLGGLHALLSLLRWEHAWWQLRGERGHVNALAGPNNTSQVHSTTPPTSAGLGAAPLGQSASATVVAVVERGETAAVTGPMTTAEASLALRRYICVALTNLTFGAPANKAFVCKRRSHLEALIAQLEVGSEELKQASLSWFRFFRRLDDLEIKVAASVLRNLSWHTDARSKAALRRAQAATRLTRAVLSAQREATLRTTLNALWNLSSHSTANRKAVSSVNGALAFLVSTLDAKNPNKDVEIKANSGGVLRNLCPVIVNSLEYRAVLRTHNCISILLEQLRTSPSVTVVVNVCEVLGALSATPLRDAKPSSALLFESATTDQALMIRLGALDILHRLAHSRHRYVVSSSKQALENLERAHVLIKNQRVVPYPANTEASSFNPPTTTTSPVTSNQSSPGSTSPASPAEQVYRRRMSNRSHLRFGLLSVVLETDDDFEEEEESSDEESSSDEDEEEGADEVDSVPEEERSTECSSKVSEAGGEEEAEFKLPEYPPTPDDHHVNTSVEKPPTPPPPPGYAQGSVEEEEQACVYAEEGTPFGPSARASTLDLRSPPKPETSIVYDNFIPSQRRSVHPYVNVDISSKSTALKQVSSSEVSSPGFETSSTGVVLETPLMFSRATSSCISSVDFGPLPPIESSPESVYSVALDDDDGDPNEAIALGTSPSNLPPSLIDDGKKSTALDNEEKMGVVEEETQIMFAEEGSPLDSSSLSGDRESAVAAPPMWSAPESTVDSVQSSHNILQQCIASVMPSASLTTQQTVGYPDDGVGAAAAPTEDTMQSFAVEGTPFVFSTKNSSLSDVSITDLEGGCGGTSVSSELSKSASPRQSMLKAEVYTCSTEDASSVNEAEEEEGSVNLLSEVIQSALPKQGGYATAGGRTEVVNIDSAEDVSAMGHNKTIGGSKLVAPRIGFGHPMQQRRPQATVAPMRQRNTEGEQTVSADETTKSEGKQSCGSDADNSSFSSLLSIESVGVETSLLQECISSAMPTPRLPISSSSRGIVEAKIAEPSRQPFGYSLPAPSATAPITTPVSPHSQSPSPLAVSEIATGHRQQQSQQQHQVLLQPRRHQMTSISSSSAGGSVSGLRRAGHFLAHGSGTADAHTSRPETTQIQVNSPSTIVVTNATSRLAQMGKQTNVKTVVGSAVAPARDNVAVRALRAPHLMSGIASRDSAKTSSGAAAISVSTNIPTTVLKPFEVDKKGNEDEFFPLPPPSCNFDADDDSVTLVGDSSPPWRPSPPSTPSPHGDNTVEDQDDELLDLDAVMNQSGGNFDLEEESQKTSELLPLKDSTTPLSIKPPTMIAPSNRQIASSSSSFLRPPTTGLRRPATGLLSRSRPTAASSLTSSASSSTSVSPQRPPGVRTQSATPSPSAISGSLPQSSKFHLTASSTSLPRLGTPSTRRTLTEGTRSLVAKRSISATGSMTSGLATPSRYATTPAPSASMTTRSLGVSQSCSIGNMGSARSAPRPGLKPSPSSTPTISVSKKPAMAAVPKKVIRTGARSEALAEERQQLRLQEEAKGVRGGRKVSASTVRKSRMTETPSAHHTTPAKGIIPSPHLAPMSVVRQKSGLNTIRPVSQTSLPSPTPTTLVTERAATSGLKPPGFSSSSPSGSALRPPQTRIARPPPASTSPTPTLKTPPSLAVVQTADQWIVRRELTS</sequence>
<feature type="compositionally biased region" description="Pro residues" evidence="4">
    <location>
        <begin position="1800"/>
        <end position="1809"/>
    </location>
</feature>
<keyword evidence="3" id="KW-0175">Coiled coil</keyword>
<dbReference type="GO" id="GO:0030877">
    <property type="term" value="C:beta-catenin destruction complex"/>
    <property type="evidence" value="ECO:0007669"/>
    <property type="project" value="TreeGrafter"/>
</dbReference>
<dbReference type="GO" id="GO:0016477">
    <property type="term" value="P:cell migration"/>
    <property type="evidence" value="ECO:0007669"/>
    <property type="project" value="TreeGrafter"/>
</dbReference>
<feature type="compositionally biased region" description="Low complexity" evidence="4">
    <location>
        <begin position="951"/>
        <end position="978"/>
    </location>
</feature>
<dbReference type="GO" id="GO:0007026">
    <property type="term" value="P:negative regulation of microtubule depolymerization"/>
    <property type="evidence" value="ECO:0007669"/>
    <property type="project" value="TreeGrafter"/>
</dbReference>
<evidence type="ECO:0000256" key="4">
    <source>
        <dbReference type="SAM" id="MobiDB-lite"/>
    </source>
</evidence>
<feature type="compositionally biased region" description="Low complexity" evidence="4">
    <location>
        <begin position="1618"/>
        <end position="1628"/>
    </location>
</feature>
<dbReference type="GO" id="GO:0090090">
    <property type="term" value="P:negative regulation of canonical Wnt signaling pathway"/>
    <property type="evidence" value="ECO:0007669"/>
    <property type="project" value="TreeGrafter"/>
</dbReference>
<organism evidence="5 6">
    <name type="scientific">Echinococcus granulosus</name>
    <name type="common">Hydatid tapeworm</name>
    <dbReference type="NCBI Taxonomy" id="6210"/>
    <lineage>
        <taxon>Eukaryota</taxon>
        <taxon>Metazoa</taxon>
        <taxon>Spiralia</taxon>
        <taxon>Lophotrochozoa</taxon>
        <taxon>Platyhelminthes</taxon>
        <taxon>Cestoda</taxon>
        <taxon>Eucestoda</taxon>
        <taxon>Cyclophyllidea</taxon>
        <taxon>Taeniidae</taxon>
        <taxon>Echinococcus</taxon>
        <taxon>Echinococcus granulosus group</taxon>
    </lineage>
</organism>
<feature type="compositionally biased region" description="Low complexity" evidence="4">
    <location>
        <begin position="216"/>
        <end position="234"/>
    </location>
</feature>
<dbReference type="Gene3D" id="1.25.10.10">
    <property type="entry name" value="Leucine-rich Repeat Variant"/>
    <property type="match status" value="1"/>
</dbReference>
<dbReference type="GO" id="GO:0016342">
    <property type="term" value="C:catenin complex"/>
    <property type="evidence" value="ECO:0007669"/>
    <property type="project" value="TreeGrafter"/>
</dbReference>
<feature type="compositionally biased region" description="Pro residues" evidence="4">
    <location>
        <begin position="75"/>
        <end position="89"/>
    </location>
</feature>
<reference evidence="5 6" key="1">
    <citation type="journal article" date="2013" name="Nat. Genet.">
        <title>The genome of the hydatid tapeworm Echinococcus granulosus.</title>
        <authorList>
            <person name="Zheng H."/>
            <person name="Zhang W."/>
            <person name="Zhang L."/>
            <person name="Zhang Z."/>
            <person name="Li J."/>
            <person name="Lu G."/>
            <person name="Zhu Y."/>
            <person name="Wang Y."/>
            <person name="Huang Y."/>
            <person name="Liu J."/>
            <person name="Kang H."/>
            <person name="Chen J."/>
            <person name="Wang L."/>
            <person name="Chen A."/>
            <person name="Yu S."/>
            <person name="Gao Z."/>
            <person name="Jin L."/>
            <person name="Gu W."/>
            <person name="Wang Z."/>
            <person name="Zhao L."/>
            <person name="Shi B."/>
            <person name="Wen H."/>
            <person name="Lin R."/>
            <person name="Jones M.K."/>
            <person name="Brejova B."/>
            <person name="Vinar T."/>
            <person name="Zhao G."/>
            <person name="McManus D.P."/>
            <person name="Chen Z."/>
            <person name="Zhou Y."/>
            <person name="Wang S."/>
        </authorList>
    </citation>
    <scope>NUCLEOTIDE SEQUENCE [LARGE SCALE GENOMIC DNA]</scope>
</reference>
<feature type="compositionally biased region" description="Polar residues" evidence="4">
    <location>
        <begin position="368"/>
        <end position="379"/>
    </location>
</feature>
<dbReference type="GO" id="GO:0007399">
    <property type="term" value="P:nervous system development"/>
    <property type="evidence" value="ECO:0007669"/>
    <property type="project" value="TreeGrafter"/>
</dbReference>
<dbReference type="RefSeq" id="XP_024351284.1">
    <property type="nucleotide sequence ID" value="XM_024494335.1"/>
</dbReference>
<keyword evidence="6" id="KW-1185">Reference proteome</keyword>
<dbReference type="InterPro" id="IPR000225">
    <property type="entry name" value="Armadillo"/>
</dbReference>
<feature type="compositionally biased region" description="Low complexity" evidence="4">
    <location>
        <begin position="1897"/>
        <end position="1921"/>
    </location>
</feature>
<feature type="compositionally biased region" description="Pro residues" evidence="4">
    <location>
        <begin position="164"/>
        <end position="178"/>
    </location>
</feature>